<feature type="compositionally biased region" description="Basic and acidic residues" evidence="1">
    <location>
        <begin position="514"/>
        <end position="524"/>
    </location>
</feature>
<organism evidence="2 3">
    <name type="scientific">Candolleomyces eurysporus</name>
    <dbReference type="NCBI Taxonomy" id="2828524"/>
    <lineage>
        <taxon>Eukaryota</taxon>
        <taxon>Fungi</taxon>
        <taxon>Dikarya</taxon>
        <taxon>Basidiomycota</taxon>
        <taxon>Agaricomycotina</taxon>
        <taxon>Agaricomycetes</taxon>
        <taxon>Agaricomycetidae</taxon>
        <taxon>Agaricales</taxon>
        <taxon>Agaricineae</taxon>
        <taxon>Psathyrellaceae</taxon>
        <taxon>Candolleomyces</taxon>
    </lineage>
</organism>
<name>A0A9W8JEV5_9AGAR</name>
<evidence type="ECO:0000256" key="1">
    <source>
        <dbReference type="SAM" id="MobiDB-lite"/>
    </source>
</evidence>
<dbReference type="EMBL" id="JANBPK010000807">
    <property type="protein sequence ID" value="KAJ2931544.1"/>
    <property type="molecule type" value="Genomic_DNA"/>
</dbReference>
<dbReference type="AlphaFoldDB" id="A0A9W8JEV5"/>
<evidence type="ECO:0000313" key="2">
    <source>
        <dbReference type="EMBL" id="KAJ2931544.1"/>
    </source>
</evidence>
<feature type="non-terminal residue" evidence="2">
    <location>
        <position position="1"/>
    </location>
</feature>
<protein>
    <recommendedName>
        <fullName evidence="4">WD40 repeat-like protein</fullName>
    </recommendedName>
</protein>
<feature type="region of interest" description="Disordered" evidence="1">
    <location>
        <begin position="505"/>
        <end position="524"/>
    </location>
</feature>
<dbReference type="Pfam" id="PF00400">
    <property type="entry name" value="WD40"/>
    <property type="match status" value="1"/>
</dbReference>
<dbReference type="Proteomes" id="UP001140091">
    <property type="component" value="Unassembled WGS sequence"/>
</dbReference>
<reference evidence="2" key="1">
    <citation type="submission" date="2022-06" db="EMBL/GenBank/DDBJ databases">
        <title>Genome Sequence of Candolleomyces eurysporus.</title>
        <authorList>
            <person name="Buettner E."/>
        </authorList>
    </citation>
    <scope>NUCLEOTIDE SEQUENCE</scope>
    <source>
        <strain evidence="2">VTCC 930004</strain>
    </source>
</reference>
<dbReference type="OrthoDB" id="3238562at2759"/>
<sequence length="524" mass="57126">MLDAGSRTPTFNLVDHDELNIAMALMANQLAYQSSQVDSSEELTSIALSPDGEYLATATISGTVSIRSVRDSGRKVQSLNAGTSVKVSALLWGPVTQTGRPLFIASSNGFINCVTYRGTNFTENPPTLTSGFVPALVTSMALNPSSSILAVAYDYTVRLLDLPLPGTDATTARVYVGRLVWMELTENGRSIQSLPVRSHPWPIKLEWLSDTVICIGLFSKIVAVDISTAIPKTSWTIEAPHASQLGSFAISPSKKLIAATNLRSGVDWFDVNSSQFISTTAVEDDYLESNYMLPIFFLGEKSFVCGHNTGSAIIGGNGLDGVRQIASGNPVRYPSQLLLKIVIILLASVVSISVLTWRESLVLHPFAGDLSQNLLLQLLKSAAVPWKIWGDEPRTTALALESGLPDEVVFSYFRPLPIETESAIVKAIEEMDDIETSKEGAPLPEDTAPVDTSVEDDLEDDDIEFEEETLEYLQDDPEKLVNPTVTILETKFITMTETVVSTITLRRKPRRATSAKERSKPSRH</sequence>
<accession>A0A9W8JEV5</accession>
<comment type="caution">
    <text evidence="2">The sequence shown here is derived from an EMBL/GenBank/DDBJ whole genome shotgun (WGS) entry which is preliminary data.</text>
</comment>
<dbReference type="SUPFAM" id="SSF50978">
    <property type="entry name" value="WD40 repeat-like"/>
    <property type="match status" value="1"/>
</dbReference>
<proteinExistence type="predicted"/>
<dbReference type="InterPro" id="IPR036322">
    <property type="entry name" value="WD40_repeat_dom_sf"/>
</dbReference>
<gene>
    <name evidence="2" type="ORF">H1R20_g5547</name>
</gene>
<dbReference type="Gene3D" id="2.130.10.10">
    <property type="entry name" value="YVTN repeat-like/Quinoprotein amine dehydrogenase"/>
    <property type="match status" value="1"/>
</dbReference>
<evidence type="ECO:0000313" key="3">
    <source>
        <dbReference type="Proteomes" id="UP001140091"/>
    </source>
</evidence>
<evidence type="ECO:0008006" key="4">
    <source>
        <dbReference type="Google" id="ProtNLM"/>
    </source>
</evidence>
<keyword evidence="3" id="KW-1185">Reference proteome</keyword>
<dbReference type="InterPro" id="IPR015943">
    <property type="entry name" value="WD40/YVTN_repeat-like_dom_sf"/>
</dbReference>
<dbReference type="InterPro" id="IPR001680">
    <property type="entry name" value="WD40_rpt"/>
</dbReference>